<feature type="signal peptide" evidence="1">
    <location>
        <begin position="1"/>
        <end position="27"/>
    </location>
</feature>
<keyword evidence="3" id="KW-1185">Reference proteome</keyword>
<feature type="chain" id="PRO_5045648859" evidence="1">
    <location>
        <begin position="28"/>
        <end position="165"/>
    </location>
</feature>
<dbReference type="InterPro" id="IPR018673">
    <property type="entry name" value="DUF2141"/>
</dbReference>
<gene>
    <name evidence="2" type="ORF">WG901_09995</name>
</gene>
<accession>A0ABU8RV44</accession>
<sequence>MTLPRRLSAAALACAAALTLSASPVAAQPAAAPPPGCTGTPSSTWINVVAQGLRSGSGLLAVTLYEDKPSKFLVRHGSLYVGRVNAEAGTTRMCIFVPKPGVYALALYHDENGNRSFDRTGIGFPAEGFGFSNNPPTLAGLPSFRSVRLNIPRSGLTTRVQMKYP</sequence>
<evidence type="ECO:0000256" key="1">
    <source>
        <dbReference type="SAM" id="SignalP"/>
    </source>
</evidence>
<dbReference type="EMBL" id="JBBHJZ010000002">
    <property type="protein sequence ID" value="MEJ5976965.1"/>
    <property type="molecule type" value="Genomic_DNA"/>
</dbReference>
<keyword evidence="1" id="KW-0732">Signal</keyword>
<proteinExistence type="predicted"/>
<protein>
    <submittedName>
        <fullName evidence="2">DUF2141 domain-containing protein</fullName>
    </submittedName>
</protein>
<name>A0ABU8RV44_9SPHN</name>
<dbReference type="Proteomes" id="UP001361239">
    <property type="component" value="Unassembled WGS sequence"/>
</dbReference>
<comment type="caution">
    <text evidence="2">The sequence shown here is derived from an EMBL/GenBank/DDBJ whole genome shotgun (WGS) entry which is preliminary data.</text>
</comment>
<dbReference type="RefSeq" id="WP_339586921.1">
    <property type="nucleotide sequence ID" value="NZ_JBBHJZ010000002.1"/>
</dbReference>
<reference evidence="2 3" key="1">
    <citation type="submission" date="2024-03" db="EMBL/GenBank/DDBJ databases">
        <authorList>
            <person name="Jo J.-H."/>
        </authorList>
    </citation>
    <scope>NUCLEOTIDE SEQUENCE [LARGE SCALE GENOMIC DNA]</scope>
    <source>
        <strain evidence="2 3">PS1R-30</strain>
    </source>
</reference>
<evidence type="ECO:0000313" key="3">
    <source>
        <dbReference type="Proteomes" id="UP001361239"/>
    </source>
</evidence>
<dbReference type="Pfam" id="PF09912">
    <property type="entry name" value="DUF2141"/>
    <property type="match status" value="1"/>
</dbReference>
<evidence type="ECO:0000313" key="2">
    <source>
        <dbReference type="EMBL" id="MEJ5976965.1"/>
    </source>
</evidence>
<organism evidence="2 3">
    <name type="scientific">Novosphingobium anseongense</name>
    <dbReference type="NCBI Taxonomy" id="3133436"/>
    <lineage>
        <taxon>Bacteria</taxon>
        <taxon>Pseudomonadati</taxon>
        <taxon>Pseudomonadota</taxon>
        <taxon>Alphaproteobacteria</taxon>
        <taxon>Sphingomonadales</taxon>
        <taxon>Sphingomonadaceae</taxon>
        <taxon>Novosphingobium</taxon>
    </lineage>
</organism>